<evidence type="ECO:0000313" key="7">
    <source>
        <dbReference type="Proteomes" id="UP000824120"/>
    </source>
</evidence>
<dbReference type="PANTHER" id="PTHR46267:SF15">
    <property type="entry name" value="WINGED HELIX-TURN-HELIX TRANSCRIPTION REPRESSOR DNA-BINDING PROTEIN-RELATED"/>
    <property type="match status" value="1"/>
</dbReference>
<dbReference type="Proteomes" id="UP000824120">
    <property type="component" value="Chromosome 7"/>
</dbReference>
<comment type="subcellular location">
    <subcellularLocation>
        <location evidence="2">Chromosome</location>
    </subcellularLocation>
    <subcellularLocation>
        <location evidence="1">Nucleus</location>
    </subcellularLocation>
</comment>
<dbReference type="EMBL" id="JACXVP010000007">
    <property type="protein sequence ID" value="KAG5595943.1"/>
    <property type="molecule type" value="Genomic_DNA"/>
</dbReference>
<keyword evidence="4" id="KW-0238">DNA-binding</keyword>
<evidence type="ECO:0000256" key="3">
    <source>
        <dbReference type="ARBA" id="ARBA00022454"/>
    </source>
</evidence>
<gene>
    <name evidence="6" type="ORF">H5410_037175</name>
</gene>
<evidence type="ECO:0000256" key="5">
    <source>
        <dbReference type="ARBA" id="ARBA00023242"/>
    </source>
</evidence>
<dbReference type="GO" id="GO:0005694">
    <property type="term" value="C:chromosome"/>
    <property type="evidence" value="ECO:0007669"/>
    <property type="project" value="UniProtKB-SubCell"/>
</dbReference>
<evidence type="ECO:0000256" key="1">
    <source>
        <dbReference type="ARBA" id="ARBA00004123"/>
    </source>
</evidence>
<evidence type="ECO:0000256" key="2">
    <source>
        <dbReference type="ARBA" id="ARBA00004286"/>
    </source>
</evidence>
<dbReference type="AlphaFoldDB" id="A0A9J5Y7Q8"/>
<evidence type="ECO:0000256" key="4">
    <source>
        <dbReference type="ARBA" id="ARBA00023125"/>
    </source>
</evidence>
<accession>A0A9J5Y7Q8</accession>
<dbReference type="OrthoDB" id="608866at2759"/>
<dbReference type="GO" id="GO:0005634">
    <property type="term" value="C:nucleus"/>
    <property type="evidence" value="ECO:0007669"/>
    <property type="project" value="UniProtKB-SubCell"/>
</dbReference>
<dbReference type="PANTHER" id="PTHR46267">
    <property type="entry name" value="SINGLE MYB HISTONE 4"/>
    <property type="match status" value="1"/>
</dbReference>
<sequence length="148" mass="16741">MKFGTVLIENSYRIKKEVLEKSKTAATPKQKHVGPRQFPNNAYLGDTAEEAAITAAYKVAEAENKSFVAAEAAKEAERVSKMEEDSDNSLQIYKDLFDKCWAQLQHIYHFLKLNELCWSGIDVCILTTIACVTHFNAVYLSSELWLDC</sequence>
<proteinExistence type="predicted"/>
<reference evidence="6 7" key="1">
    <citation type="submission" date="2020-09" db="EMBL/GenBank/DDBJ databases">
        <title>De no assembly of potato wild relative species, Solanum commersonii.</title>
        <authorList>
            <person name="Cho K."/>
        </authorList>
    </citation>
    <scope>NUCLEOTIDE SEQUENCE [LARGE SCALE GENOMIC DNA]</scope>
    <source>
        <strain evidence="6">LZ3.2</strain>
        <tissue evidence="6">Leaf</tissue>
    </source>
</reference>
<keyword evidence="7" id="KW-1185">Reference proteome</keyword>
<dbReference type="GO" id="GO:0003691">
    <property type="term" value="F:double-stranded telomeric DNA binding"/>
    <property type="evidence" value="ECO:0007669"/>
    <property type="project" value="InterPro"/>
</dbReference>
<comment type="caution">
    <text evidence="6">The sequence shown here is derived from an EMBL/GenBank/DDBJ whole genome shotgun (WGS) entry which is preliminary data.</text>
</comment>
<protein>
    <submittedName>
        <fullName evidence="6">Uncharacterized protein</fullName>
    </submittedName>
</protein>
<dbReference type="InterPro" id="IPR044597">
    <property type="entry name" value="SMH1-6"/>
</dbReference>
<evidence type="ECO:0000313" key="6">
    <source>
        <dbReference type="EMBL" id="KAG5595943.1"/>
    </source>
</evidence>
<organism evidence="6 7">
    <name type="scientific">Solanum commersonii</name>
    <name type="common">Commerson's wild potato</name>
    <name type="synonym">Commerson's nightshade</name>
    <dbReference type="NCBI Taxonomy" id="4109"/>
    <lineage>
        <taxon>Eukaryota</taxon>
        <taxon>Viridiplantae</taxon>
        <taxon>Streptophyta</taxon>
        <taxon>Embryophyta</taxon>
        <taxon>Tracheophyta</taxon>
        <taxon>Spermatophyta</taxon>
        <taxon>Magnoliopsida</taxon>
        <taxon>eudicotyledons</taxon>
        <taxon>Gunneridae</taxon>
        <taxon>Pentapetalae</taxon>
        <taxon>asterids</taxon>
        <taxon>lamiids</taxon>
        <taxon>Solanales</taxon>
        <taxon>Solanaceae</taxon>
        <taxon>Solanoideae</taxon>
        <taxon>Solaneae</taxon>
        <taxon>Solanum</taxon>
    </lineage>
</organism>
<name>A0A9J5Y7Q8_SOLCO</name>
<keyword evidence="3" id="KW-0158">Chromosome</keyword>
<keyword evidence="5" id="KW-0539">Nucleus</keyword>